<accession>A0ABV7UZD5</accession>
<protein>
    <submittedName>
        <fullName evidence="2">Acyl-CoA thioesterase</fullName>
        <ecNumber evidence="2">3.1.2.-</ecNumber>
    </submittedName>
</protein>
<name>A0ABV7UZD5_9GAMM</name>
<organism evidence="2 3">
    <name type="scientific">Luteimonas notoginsengisoli</name>
    <dbReference type="NCBI Taxonomy" id="1578200"/>
    <lineage>
        <taxon>Bacteria</taxon>
        <taxon>Pseudomonadati</taxon>
        <taxon>Pseudomonadota</taxon>
        <taxon>Gammaproteobacteria</taxon>
        <taxon>Lysobacterales</taxon>
        <taxon>Lysobacteraceae</taxon>
        <taxon>Luteimonas</taxon>
    </lineage>
</organism>
<dbReference type="SUPFAM" id="SSF54637">
    <property type="entry name" value="Thioesterase/thiol ester dehydrase-isomerase"/>
    <property type="match status" value="1"/>
</dbReference>
<keyword evidence="2" id="KW-0378">Hydrolase</keyword>
<dbReference type="RefSeq" id="WP_386712188.1">
    <property type="nucleotide sequence ID" value="NZ_JBHRYF010000012.1"/>
</dbReference>
<dbReference type="CDD" id="cd00586">
    <property type="entry name" value="4HBT"/>
    <property type="match status" value="1"/>
</dbReference>
<dbReference type="EMBL" id="JBHRYF010000012">
    <property type="protein sequence ID" value="MFC3661204.1"/>
    <property type="molecule type" value="Genomic_DNA"/>
</dbReference>
<dbReference type="InterPro" id="IPR050563">
    <property type="entry name" value="4-hydroxybenzoyl-CoA_TE"/>
</dbReference>
<gene>
    <name evidence="2" type="ORF">ACFOM9_14150</name>
</gene>
<dbReference type="Pfam" id="PF13279">
    <property type="entry name" value="4HBT_2"/>
    <property type="match status" value="1"/>
</dbReference>
<reference evidence="3" key="1">
    <citation type="journal article" date="2019" name="Int. J. Syst. Evol. Microbiol.">
        <title>The Global Catalogue of Microorganisms (GCM) 10K type strain sequencing project: providing services to taxonomists for standard genome sequencing and annotation.</title>
        <authorList>
            <consortium name="The Broad Institute Genomics Platform"/>
            <consortium name="The Broad Institute Genome Sequencing Center for Infectious Disease"/>
            <person name="Wu L."/>
            <person name="Ma J."/>
        </authorList>
    </citation>
    <scope>NUCLEOTIDE SEQUENCE [LARGE SCALE GENOMIC DNA]</scope>
    <source>
        <strain evidence="3">KCTC 42211</strain>
    </source>
</reference>
<dbReference type="PANTHER" id="PTHR31793">
    <property type="entry name" value="4-HYDROXYBENZOYL-COA THIOESTERASE FAMILY MEMBER"/>
    <property type="match status" value="1"/>
</dbReference>
<comment type="caution">
    <text evidence="2">The sequence shown here is derived from an EMBL/GenBank/DDBJ whole genome shotgun (WGS) entry which is preliminary data.</text>
</comment>
<feature type="compositionally biased region" description="Basic and acidic residues" evidence="1">
    <location>
        <begin position="139"/>
        <end position="151"/>
    </location>
</feature>
<dbReference type="InterPro" id="IPR029069">
    <property type="entry name" value="HotDog_dom_sf"/>
</dbReference>
<evidence type="ECO:0000256" key="1">
    <source>
        <dbReference type="SAM" id="MobiDB-lite"/>
    </source>
</evidence>
<sequence length="151" mass="16789">MSLDNRTSLFRMQIALRWRDLDAFNHVNNSNFMTYLEEARIRWFESLGEEWVTETMAPLLAAVQMNYRVPIPYPAEVIVELFADRVGNSSVTIGHAIASADGATLYADGHVVMVWVERASGRPTPLPDAVRRAATGEPASDKPAGDKGNLR</sequence>
<keyword evidence="3" id="KW-1185">Reference proteome</keyword>
<evidence type="ECO:0000313" key="2">
    <source>
        <dbReference type="EMBL" id="MFC3661204.1"/>
    </source>
</evidence>
<proteinExistence type="predicted"/>
<dbReference type="GO" id="GO:0016787">
    <property type="term" value="F:hydrolase activity"/>
    <property type="evidence" value="ECO:0007669"/>
    <property type="project" value="UniProtKB-KW"/>
</dbReference>
<dbReference type="Proteomes" id="UP001595724">
    <property type="component" value="Unassembled WGS sequence"/>
</dbReference>
<dbReference type="EC" id="3.1.2.-" evidence="2"/>
<dbReference type="Gene3D" id="3.10.129.10">
    <property type="entry name" value="Hotdog Thioesterase"/>
    <property type="match status" value="1"/>
</dbReference>
<dbReference type="PANTHER" id="PTHR31793:SF24">
    <property type="entry name" value="LONG-CHAIN ACYL-COA THIOESTERASE FADM"/>
    <property type="match status" value="1"/>
</dbReference>
<evidence type="ECO:0000313" key="3">
    <source>
        <dbReference type="Proteomes" id="UP001595724"/>
    </source>
</evidence>
<feature type="region of interest" description="Disordered" evidence="1">
    <location>
        <begin position="125"/>
        <end position="151"/>
    </location>
</feature>